<protein>
    <submittedName>
        <fullName evidence="2">Transcriptional regulator</fullName>
    </submittedName>
</protein>
<dbReference type="Proteomes" id="UP000248688">
    <property type="component" value="Chromosome"/>
</dbReference>
<keyword evidence="3" id="KW-1185">Reference proteome</keyword>
<dbReference type="InterPro" id="IPR036388">
    <property type="entry name" value="WH-like_DNA-bd_sf"/>
</dbReference>
<dbReference type="CDD" id="cd00090">
    <property type="entry name" value="HTH_ARSR"/>
    <property type="match status" value="1"/>
</dbReference>
<evidence type="ECO:0000313" key="2">
    <source>
        <dbReference type="EMBL" id="AWW30684.1"/>
    </source>
</evidence>
<dbReference type="KEGG" id="est:DN752_11410"/>
<evidence type="ECO:0000313" key="3">
    <source>
        <dbReference type="Proteomes" id="UP000248688"/>
    </source>
</evidence>
<proteinExistence type="predicted"/>
<dbReference type="Pfam" id="PF01022">
    <property type="entry name" value="HTH_5"/>
    <property type="match status" value="1"/>
</dbReference>
<dbReference type="SMART" id="SM00418">
    <property type="entry name" value="HTH_ARSR"/>
    <property type="match status" value="1"/>
</dbReference>
<gene>
    <name evidence="2" type="ORF">DN752_11410</name>
</gene>
<dbReference type="PRINTS" id="PR00778">
    <property type="entry name" value="HTHARSR"/>
</dbReference>
<reference evidence="2 3" key="1">
    <citation type="submission" date="2018-06" db="EMBL/GenBank/DDBJ databases">
        <title>Echinicola strongylocentroti sp. nov., isolated from a sea urchin Strongylocentrotus intermedius.</title>
        <authorList>
            <person name="Bae S.S."/>
        </authorList>
    </citation>
    <scope>NUCLEOTIDE SEQUENCE [LARGE SCALE GENOMIC DNA]</scope>
    <source>
        <strain evidence="2 3">MEBiC08714</strain>
    </source>
</reference>
<dbReference type="SUPFAM" id="SSF46785">
    <property type="entry name" value="Winged helix' DNA-binding domain"/>
    <property type="match status" value="1"/>
</dbReference>
<dbReference type="AlphaFoldDB" id="A0A2Z4IIA5"/>
<dbReference type="InterPro" id="IPR036390">
    <property type="entry name" value="WH_DNA-bd_sf"/>
</dbReference>
<accession>A0A2Z4IIA5</accession>
<dbReference type="Gene3D" id="1.10.10.10">
    <property type="entry name" value="Winged helix-like DNA-binding domain superfamily/Winged helix DNA-binding domain"/>
    <property type="match status" value="1"/>
</dbReference>
<dbReference type="GO" id="GO:0003700">
    <property type="term" value="F:DNA-binding transcription factor activity"/>
    <property type="evidence" value="ECO:0007669"/>
    <property type="project" value="InterPro"/>
</dbReference>
<name>A0A2Z4IIA5_9BACT</name>
<dbReference type="EMBL" id="CP030041">
    <property type="protein sequence ID" value="AWW30684.1"/>
    <property type="molecule type" value="Genomic_DNA"/>
</dbReference>
<sequence length="101" mass="11577">MSAIIDPFKAIADPNRRAMLIILSQGSHTISSLSRNFDMSRPAVSKHLKLLHAAGLIHVHRKGREKYCHLNGKGFDDLKKWMGYFDGFWLNRQKELVTSKK</sequence>
<dbReference type="InterPro" id="IPR001845">
    <property type="entry name" value="HTH_ArsR_DNA-bd_dom"/>
</dbReference>
<dbReference type="PANTHER" id="PTHR38600">
    <property type="entry name" value="TRANSCRIPTIONAL REGULATORY PROTEIN"/>
    <property type="match status" value="1"/>
</dbReference>
<dbReference type="InterPro" id="IPR011991">
    <property type="entry name" value="ArsR-like_HTH"/>
</dbReference>
<dbReference type="NCBIfam" id="NF033788">
    <property type="entry name" value="HTH_metalloreg"/>
    <property type="match status" value="1"/>
</dbReference>
<evidence type="ECO:0000259" key="1">
    <source>
        <dbReference type="PROSITE" id="PS50987"/>
    </source>
</evidence>
<dbReference type="PANTHER" id="PTHR38600:SF2">
    <property type="entry name" value="SLL0088 PROTEIN"/>
    <property type="match status" value="1"/>
</dbReference>
<dbReference type="OrthoDB" id="9799175at2"/>
<dbReference type="RefSeq" id="WP_112784061.1">
    <property type="nucleotide sequence ID" value="NZ_CP030041.1"/>
</dbReference>
<dbReference type="PROSITE" id="PS50987">
    <property type="entry name" value="HTH_ARSR_2"/>
    <property type="match status" value="1"/>
</dbReference>
<organism evidence="2 3">
    <name type="scientific">Echinicola strongylocentroti</name>
    <dbReference type="NCBI Taxonomy" id="1795355"/>
    <lineage>
        <taxon>Bacteria</taxon>
        <taxon>Pseudomonadati</taxon>
        <taxon>Bacteroidota</taxon>
        <taxon>Cytophagia</taxon>
        <taxon>Cytophagales</taxon>
        <taxon>Cyclobacteriaceae</taxon>
        <taxon>Echinicola</taxon>
    </lineage>
</organism>
<feature type="domain" description="HTH arsR-type" evidence="1">
    <location>
        <begin position="1"/>
        <end position="90"/>
    </location>
</feature>